<gene>
    <name evidence="13" type="ORF">NE237_000213</name>
</gene>
<keyword evidence="2" id="KW-0336">GPI-anchor</keyword>
<evidence type="ECO:0000256" key="3">
    <source>
        <dbReference type="ARBA" id="ARBA00022729"/>
    </source>
</evidence>
<accession>A0A9Q0KR10</accession>
<organism evidence="13 14">
    <name type="scientific">Protea cynaroides</name>
    <dbReference type="NCBI Taxonomy" id="273540"/>
    <lineage>
        <taxon>Eukaryota</taxon>
        <taxon>Viridiplantae</taxon>
        <taxon>Streptophyta</taxon>
        <taxon>Embryophyta</taxon>
        <taxon>Tracheophyta</taxon>
        <taxon>Spermatophyta</taxon>
        <taxon>Magnoliopsida</taxon>
        <taxon>Proteales</taxon>
        <taxon>Proteaceae</taxon>
        <taxon>Protea</taxon>
    </lineage>
</organism>
<feature type="domain" description="Phytocyanin" evidence="12">
    <location>
        <begin position="33"/>
        <end position="138"/>
    </location>
</feature>
<dbReference type="OrthoDB" id="691587at2759"/>
<dbReference type="PANTHER" id="PTHR33021:SF253">
    <property type="entry name" value="EARLY NODULIN-LIKE PROTEIN 9"/>
    <property type="match status" value="1"/>
</dbReference>
<keyword evidence="3 11" id="KW-0732">Signal</keyword>
<evidence type="ECO:0000256" key="9">
    <source>
        <dbReference type="ARBA" id="ARBA00037868"/>
    </source>
</evidence>
<keyword evidence="4" id="KW-0472">Membrane</keyword>
<dbReference type="GO" id="GO:0009055">
    <property type="term" value="F:electron transfer activity"/>
    <property type="evidence" value="ECO:0007669"/>
    <property type="project" value="InterPro"/>
</dbReference>
<dbReference type="Pfam" id="PF02298">
    <property type="entry name" value="Cu_bind_like"/>
    <property type="match status" value="1"/>
</dbReference>
<evidence type="ECO:0000259" key="12">
    <source>
        <dbReference type="PROSITE" id="PS51485"/>
    </source>
</evidence>
<evidence type="ECO:0000256" key="2">
    <source>
        <dbReference type="ARBA" id="ARBA00022622"/>
    </source>
</evidence>
<feature type="signal peptide" evidence="11">
    <location>
        <begin position="1"/>
        <end position="32"/>
    </location>
</feature>
<feature type="chain" id="PRO_5040357684" description="Phytocyanin domain-containing protein" evidence="11">
    <location>
        <begin position="33"/>
        <end position="222"/>
    </location>
</feature>
<feature type="region of interest" description="Disordered" evidence="10">
    <location>
        <begin position="145"/>
        <end position="198"/>
    </location>
</feature>
<evidence type="ECO:0000313" key="14">
    <source>
        <dbReference type="Proteomes" id="UP001141806"/>
    </source>
</evidence>
<evidence type="ECO:0000256" key="4">
    <source>
        <dbReference type="ARBA" id="ARBA00023136"/>
    </source>
</evidence>
<comment type="similarity">
    <text evidence="8">Belongs to the early nodulin-like (ENODL) family.</text>
</comment>
<keyword evidence="7" id="KW-0449">Lipoprotein</keyword>
<evidence type="ECO:0000256" key="11">
    <source>
        <dbReference type="SAM" id="SignalP"/>
    </source>
</evidence>
<dbReference type="PROSITE" id="PS51485">
    <property type="entry name" value="PHYTOCYANIN"/>
    <property type="match status" value="1"/>
</dbReference>
<keyword evidence="5" id="KW-1015">Disulfide bond</keyword>
<evidence type="ECO:0000256" key="1">
    <source>
        <dbReference type="ARBA" id="ARBA00004589"/>
    </source>
</evidence>
<evidence type="ECO:0000256" key="8">
    <source>
        <dbReference type="ARBA" id="ARBA00035011"/>
    </source>
</evidence>
<evidence type="ECO:0000256" key="5">
    <source>
        <dbReference type="ARBA" id="ARBA00023157"/>
    </source>
</evidence>
<keyword evidence="14" id="KW-1185">Reference proteome</keyword>
<dbReference type="Proteomes" id="UP001141806">
    <property type="component" value="Unassembled WGS sequence"/>
</dbReference>
<dbReference type="InterPro" id="IPR008972">
    <property type="entry name" value="Cupredoxin"/>
</dbReference>
<dbReference type="GO" id="GO:0098552">
    <property type="term" value="C:side of membrane"/>
    <property type="evidence" value="ECO:0007669"/>
    <property type="project" value="UniProtKB-KW"/>
</dbReference>
<dbReference type="PANTHER" id="PTHR33021">
    <property type="entry name" value="BLUE COPPER PROTEIN"/>
    <property type="match status" value="1"/>
</dbReference>
<evidence type="ECO:0000256" key="7">
    <source>
        <dbReference type="ARBA" id="ARBA00023288"/>
    </source>
</evidence>
<comment type="subcellular location">
    <subcellularLocation>
        <location evidence="9">Endomembrane system</location>
        <topology evidence="9">Lipid-anchor</topology>
    </subcellularLocation>
    <subcellularLocation>
        <location evidence="1">Membrane</location>
        <topology evidence="1">Lipid-anchor</topology>
        <topology evidence="1">GPI-anchor</topology>
    </subcellularLocation>
</comment>
<dbReference type="GO" id="GO:0012505">
    <property type="term" value="C:endomembrane system"/>
    <property type="evidence" value="ECO:0007669"/>
    <property type="project" value="UniProtKB-SubCell"/>
</dbReference>
<keyword evidence="6" id="KW-0325">Glycoprotein</keyword>
<protein>
    <recommendedName>
        <fullName evidence="12">Phytocyanin domain-containing protein</fullName>
    </recommendedName>
</protein>
<comment type="caution">
    <text evidence="13">The sequence shown here is derived from an EMBL/GenBank/DDBJ whole genome shotgun (WGS) entry which is preliminary data.</text>
</comment>
<sequence>MANTILTLKHHRKAFHVLSFFTLALLMRRVDATEFKVGGAKGWNVASDDPNVNTYNQWAETHRFQIGDSLLFVYPADKDSVLQVKKEDYDSCNRASPIASFKDGHTSFKFDKNGPYYFISGVPENCKKNEKILVVVMAYRSNKSSSTNETRLGSPPSPSPSGYIENAPVPAPMGEIAPSTPTEIAPSTPTVEPPSPSSASSMLVNAIASIGVFAGSSLLLVL</sequence>
<dbReference type="GO" id="GO:0005886">
    <property type="term" value="C:plasma membrane"/>
    <property type="evidence" value="ECO:0007669"/>
    <property type="project" value="TreeGrafter"/>
</dbReference>
<dbReference type="EMBL" id="JAMYWD010000003">
    <property type="protein sequence ID" value="KAJ4975107.1"/>
    <property type="molecule type" value="Genomic_DNA"/>
</dbReference>
<dbReference type="SUPFAM" id="SSF49503">
    <property type="entry name" value="Cupredoxins"/>
    <property type="match status" value="1"/>
</dbReference>
<evidence type="ECO:0000256" key="10">
    <source>
        <dbReference type="SAM" id="MobiDB-lite"/>
    </source>
</evidence>
<reference evidence="13" key="1">
    <citation type="journal article" date="2023" name="Plant J.">
        <title>The genome of the king protea, Protea cynaroides.</title>
        <authorList>
            <person name="Chang J."/>
            <person name="Duong T.A."/>
            <person name="Schoeman C."/>
            <person name="Ma X."/>
            <person name="Roodt D."/>
            <person name="Barker N."/>
            <person name="Li Z."/>
            <person name="Van de Peer Y."/>
            <person name="Mizrachi E."/>
        </authorList>
    </citation>
    <scope>NUCLEOTIDE SEQUENCE</scope>
    <source>
        <tissue evidence="13">Young leaves</tissue>
    </source>
</reference>
<dbReference type="InterPro" id="IPR039391">
    <property type="entry name" value="Phytocyanin-like"/>
</dbReference>
<evidence type="ECO:0000313" key="13">
    <source>
        <dbReference type="EMBL" id="KAJ4975107.1"/>
    </source>
</evidence>
<dbReference type="InterPro" id="IPR003245">
    <property type="entry name" value="Phytocyanin_dom"/>
</dbReference>
<proteinExistence type="inferred from homology"/>
<name>A0A9Q0KR10_9MAGN</name>
<dbReference type="CDD" id="cd11019">
    <property type="entry name" value="OsENODL1_like"/>
    <property type="match status" value="1"/>
</dbReference>
<dbReference type="InterPro" id="IPR041846">
    <property type="entry name" value="ENL_dom"/>
</dbReference>
<dbReference type="FunFam" id="2.60.40.420:FF:000010">
    <property type="entry name" value="Early nodulin-like protein 1"/>
    <property type="match status" value="1"/>
</dbReference>
<dbReference type="AlphaFoldDB" id="A0A9Q0KR10"/>
<evidence type="ECO:0000256" key="6">
    <source>
        <dbReference type="ARBA" id="ARBA00023180"/>
    </source>
</evidence>
<dbReference type="Gene3D" id="2.60.40.420">
    <property type="entry name" value="Cupredoxins - blue copper proteins"/>
    <property type="match status" value="1"/>
</dbReference>